<dbReference type="Proteomes" id="UP000002745">
    <property type="component" value="Chromosome"/>
</dbReference>
<sequence length="136" mass="15656">MKSLPTLIKLAQRNIDMIAVEIAKSQAHIEELRMKKASGQAKMDVEQAMAEDELDLNMLGSMPAYIARQKWENERIEAKIAEIEQSISHVRERLILAYQEKSKLENLEAKYDFRAKQDLNTKEQAQLDEAALTRRA</sequence>
<dbReference type="OrthoDB" id="9846463at2"/>
<protein>
    <recommendedName>
        <fullName evidence="4">Flagellar FliJ protein</fullName>
    </recommendedName>
</protein>
<organism evidence="2 3">
    <name type="scientific">Hirschia baltica (strain ATCC 49814 / DSM 5838 / IFAM 1418)</name>
    <dbReference type="NCBI Taxonomy" id="582402"/>
    <lineage>
        <taxon>Bacteria</taxon>
        <taxon>Pseudomonadati</taxon>
        <taxon>Pseudomonadota</taxon>
        <taxon>Alphaproteobacteria</taxon>
        <taxon>Hyphomonadales</taxon>
        <taxon>Hyphomonadaceae</taxon>
        <taxon>Hirschia</taxon>
    </lineage>
</organism>
<dbReference type="InterPro" id="IPR053716">
    <property type="entry name" value="Flag_assembly_chemotaxis_eff"/>
</dbReference>
<keyword evidence="1" id="KW-0175">Coiled coil</keyword>
<proteinExistence type="predicted"/>
<dbReference type="EMBL" id="CP001678">
    <property type="protein sequence ID" value="ACT59900.1"/>
    <property type="molecule type" value="Genomic_DNA"/>
</dbReference>
<name>C6XM68_HIRBI</name>
<dbReference type="HOGENOM" id="CLU_1872609_0_0_5"/>
<evidence type="ECO:0008006" key="4">
    <source>
        <dbReference type="Google" id="ProtNLM"/>
    </source>
</evidence>
<dbReference type="KEGG" id="hba:Hbal_2220"/>
<dbReference type="AlphaFoldDB" id="C6XM68"/>
<evidence type="ECO:0000313" key="2">
    <source>
        <dbReference type="EMBL" id="ACT59900.1"/>
    </source>
</evidence>
<dbReference type="RefSeq" id="WP_015828050.1">
    <property type="nucleotide sequence ID" value="NC_012982.1"/>
</dbReference>
<reference evidence="3" key="1">
    <citation type="journal article" date="2011" name="J. Bacteriol.">
        <title>Genome sequences of eight morphologically diverse alphaproteobacteria.</title>
        <authorList>
            <consortium name="US DOE Joint Genome Institute"/>
            <person name="Brown P.J."/>
            <person name="Kysela D.T."/>
            <person name="Buechlein A."/>
            <person name="Hemmerich C."/>
            <person name="Brun Y.V."/>
        </authorList>
    </citation>
    <scope>NUCLEOTIDE SEQUENCE [LARGE SCALE GENOMIC DNA]</scope>
    <source>
        <strain evidence="3">ATCC 49814 / DSM 5838 / IFAM 1418</strain>
    </source>
</reference>
<gene>
    <name evidence="2" type="ordered locus">Hbal_2220</name>
</gene>
<keyword evidence="3" id="KW-1185">Reference proteome</keyword>
<evidence type="ECO:0000313" key="3">
    <source>
        <dbReference type="Proteomes" id="UP000002745"/>
    </source>
</evidence>
<accession>C6XM68</accession>
<evidence type="ECO:0000256" key="1">
    <source>
        <dbReference type="SAM" id="Coils"/>
    </source>
</evidence>
<feature type="coiled-coil region" evidence="1">
    <location>
        <begin position="66"/>
        <end position="93"/>
    </location>
</feature>
<dbReference type="Gene3D" id="1.10.287.1700">
    <property type="match status" value="1"/>
</dbReference>